<evidence type="ECO:0000313" key="1">
    <source>
        <dbReference type="EMBL" id="MEV0707497.1"/>
    </source>
</evidence>
<evidence type="ECO:0000313" key="2">
    <source>
        <dbReference type="Proteomes" id="UP001551695"/>
    </source>
</evidence>
<sequence length="243" mass="25295">MIVSGIVQADRMIGRSRTPREAAAQSRADRASGILPHPVDDEIPALPVLWARWATMAATFVAAGSPGGPRIVPSVAWYESAQGGGSTLTLLPGGRAVLSGGMDHSARCATTAALFAGAPHWVADPVLNRRAEQGVLAFCYWWQPVAGGRWFRGESAPPRRFGTAMPGVWTADTVIRTVAGAVARYPNEPGRTAAALLLTAAEVGVVTAGTVHSVFGRRADFDTDGALLQFSLAGLVATVPVTG</sequence>
<accession>A0ABV3FPY7</accession>
<keyword evidence="2" id="KW-1185">Reference proteome</keyword>
<protein>
    <submittedName>
        <fullName evidence="1">Uncharacterized protein</fullName>
    </submittedName>
</protein>
<reference evidence="1 2" key="1">
    <citation type="submission" date="2024-06" db="EMBL/GenBank/DDBJ databases">
        <title>The Natural Products Discovery Center: Release of the First 8490 Sequenced Strains for Exploring Actinobacteria Biosynthetic Diversity.</title>
        <authorList>
            <person name="Kalkreuter E."/>
            <person name="Kautsar S.A."/>
            <person name="Yang D."/>
            <person name="Bader C.D."/>
            <person name="Teijaro C.N."/>
            <person name="Fluegel L."/>
            <person name="Davis C.M."/>
            <person name="Simpson J.R."/>
            <person name="Lauterbach L."/>
            <person name="Steele A.D."/>
            <person name="Gui C."/>
            <person name="Meng S."/>
            <person name="Li G."/>
            <person name="Viehrig K."/>
            <person name="Ye F."/>
            <person name="Su P."/>
            <person name="Kiefer A.F."/>
            <person name="Nichols A."/>
            <person name="Cepeda A.J."/>
            <person name="Yan W."/>
            <person name="Fan B."/>
            <person name="Jiang Y."/>
            <person name="Adhikari A."/>
            <person name="Zheng C.-J."/>
            <person name="Schuster L."/>
            <person name="Cowan T.M."/>
            <person name="Smanski M.J."/>
            <person name="Chevrette M.G."/>
            <person name="De Carvalho L.P.S."/>
            <person name="Shen B."/>
        </authorList>
    </citation>
    <scope>NUCLEOTIDE SEQUENCE [LARGE SCALE GENOMIC DNA]</scope>
    <source>
        <strain evidence="1 2">NPDC050403</strain>
    </source>
</reference>
<gene>
    <name evidence="1" type="ORF">AB0I48_08050</name>
</gene>
<name>A0ABV3FPY7_9NOCA</name>
<comment type="caution">
    <text evidence="1">The sequence shown here is derived from an EMBL/GenBank/DDBJ whole genome shotgun (WGS) entry which is preliminary data.</text>
</comment>
<dbReference type="RefSeq" id="WP_355083309.1">
    <property type="nucleotide sequence ID" value="NZ_JBEXKW010000002.1"/>
</dbReference>
<dbReference type="Proteomes" id="UP001551695">
    <property type="component" value="Unassembled WGS sequence"/>
</dbReference>
<dbReference type="EMBL" id="JBFAKC010000003">
    <property type="protein sequence ID" value="MEV0707497.1"/>
    <property type="molecule type" value="Genomic_DNA"/>
</dbReference>
<proteinExistence type="predicted"/>
<organism evidence="1 2">
    <name type="scientific">Nocardia aurea</name>
    <dbReference type="NCBI Taxonomy" id="2144174"/>
    <lineage>
        <taxon>Bacteria</taxon>
        <taxon>Bacillati</taxon>
        <taxon>Actinomycetota</taxon>
        <taxon>Actinomycetes</taxon>
        <taxon>Mycobacteriales</taxon>
        <taxon>Nocardiaceae</taxon>
        <taxon>Nocardia</taxon>
    </lineage>
</organism>